<keyword evidence="6" id="KW-0472">Membrane</keyword>
<keyword evidence="7" id="KW-0813">Transport</keyword>
<evidence type="ECO:0000256" key="3">
    <source>
        <dbReference type="ARBA" id="ARBA00022475"/>
    </source>
</evidence>
<dbReference type="GO" id="GO:0005886">
    <property type="term" value="C:plasma membrane"/>
    <property type="evidence" value="ECO:0007669"/>
    <property type="project" value="UniProtKB-SubCell"/>
</dbReference>
<dbReference type="Pfam" id="PF02472">
    <property type="entry name" value="ExbD"/>
    <property type="match status" value="1"/>
</dbReference>
<dbReference type="EMBL" id="ABLTIR010000101">
    <property type="protein sequence ID" value="EKZ1928416.1"/>
    <property type="molecule type" value="Genomic_DNA"/>
</dbReference>
<dbReference type="InterPro" id="IPR003400">
    <property type="entry name" value="ExbD"/>
</dbReference>
<keyword evidence="4 7" id="KW-0812">Transmembrane</keyword>
<keyword evidence="7" id="KW-0653">Protein transport</keyword>
<evidence type="ECO:0000256" key="5">
    <source>
        <dbReference type="ARBA" id="ARBA00022989"/>
    </source>
</evidence>
<keyword evidence="5" id="KW-1133">Transmembrane helix</keyword>
<dbReference type="Proteomes" id="UP001225498">
    <property type="component" value="Unassembled WGS sequence"/>
</dbReference>
<accession>A0AAI9CND3</accession>
<evidence type="ECO:0000313" key="9">
    <source>
        <dbReference type="Proteomes" id="UP001225498"/>
    </source>
</evidence>
<comment type="subcellular location">
    <subcellularLocation>
        <location evidence="1">Cell membrane</location>
        <topology evidence="1">Single-pass membrane protein</topology>
    </subcellularLocation>
    <subcellularLocation>
        <location evidence="7">Cell membrane</location>
        <topology evidence="7">Single-pass type II membrane protein</topology>
    </subcellularLocation>
</comment>
<evidence type="ECO:0000256" key="2">
    <source>
        <dbReference type="ARBA" id="ARBA00005811"/>
    </source>
</evidence>
<dbReference type="AlphaFoldDB" id="A0AAI9CND3"/>
<gene>
    <name evidence="8" type="ORF">REH87_003462</name>
</gene>
<evidence type="ECO:0000256" key="6">
    <source>
        <dbReference type="ARBA" id="ARBA00023136"/>
    </source>
</evidence>
<keyword evidence="3" id="KW-1003">Cell membrane</keyword>
<sequence>MRYASVHARALMSGINLAPLVDVLLVLLALVVTTLPMAQTTAVRTFQQRTVCPPGPGHTPPASIALHLDAAGGVYWNDRPLDDPSLQHALAQLQQLPPALQPSLHLTTADSTDYGDMARVLFAIEGRGLRVTAQGY</sequence>
<organism evidence="8 9">
    <name type="scientific">Stenotrophomonas maltophilia</name>
    <name type="common">Pseudomonas maltophilia</name>
    <name type="synonym">Xanthomonas maltophilia</name>
    <dbReference type="NCBI Taxonomy" id="40324"/>
    <lineage>
        <taxon>Bacteria</taxon>
        <taxon>Pseudomonadati</taxon>
        <taxon>Pseudomonadota</taxon>
        <taxon>Gammaproteobacteria</taxon>
        <taxon>Lysobacterales</taxon>
        <taxon>Lysobacteraceae</taxon>
        <taxon>Stenotrophomonas</taxon>
        <taxon>Stenotrophomonas maltophilia group</taxon>
    </lineage>
</organism>
<evidence type="ECO:0000256" key="7">
    <source>
        <dbReference type="RuleBase" id="RU003879"/>
    </source>
</evidence>
<reference evidence="8" key="1">
    <citation type="submission" date="2023-08" db="EMBL/GenBank/DDBJ databases">
        <authorList>
            <consortium name="Clinical and Environmental Microbiology Branch: Whole genome sequencing antimicrobial resistance pathogens in the healthcare setting"/>
        </authorList>
    </citation>
    <scope>NUCLEOTIDE SEQUENCE</scope>
    <source>
        <strain evidence="8">2023CJ-00293</strain>
    </source>
</reference>
<proteinExistence type="inferred from homology"/>
<dbReference type="RefSeq" id="WP_005411032.1">
    <property type="nucleotide sequence ID" value="NZ_BKBG02000001.1"/>
</dbReference>
<evidence type="ECO:0000313" key="8">
    <source>
        <dbReference type="EMBL" id="EKZ1928416.1"/>
    </source>
</evidence>
<dbReference type="GO" id="GO:0015031">
    <property type="term" value="P:protein transport"/>
    <property type="evidence" value="ECO:0007669"/>
    <property type="project" value="UniProtKB-KW"/>
</dbReference>
<comment type="similarity">
    <text evidence="2 7">Belongs to the ExbD/TolR family.</text>
</comment>
<name>A0AAI9CND3_STEMA</name>
<protein>
    <submittedName>
        <fullName evidence="8">Biopolymer transporter ExbD</fullName>
    </submittedName>
</protein>
<comment type="caution">
    <text evidence="8">The sequence shown here is derived from an EMBL/GenBank/DDBJ whole genome shotgun (WGS) entry which is preliminary data.</text>
</comment>
<dbReference type="GO" id="GO:0022857">
    <property type="term" value="F:transmembrane transporter activity"/>
    <property type="evidence" value="ECO:0007669"/>
    <property type="project" value="InterPro"/>
</dbReference>
<evidence type="ECO:0000256" key="1">
    <source>
        <dbReference type="ARBA" id="ARBA00004162"/>
    </source>
</evidence>
<evidence type="ECO:0000256" key="4">
    <source>
        <dbReference type="ARBA" id="ARBA00022692"/>
    </source>
</evidence>